<organism evidence="2">
    <name type="scientific">hydrothermal vent metagenome</name>
    <dbReference type="NCBI Taxonomy" id="652676"/>
    <lineage>
        <taxon>unclassified sequences</taxon>
        <taxon>metagenomes</taxon>
        <taxon>ecological metagenomes</taxon>
    </lineage>
</organism>
<dbReference type="InterPro" id="IPR036890">
    <property type="entry name" value="HATPase_C_sf"/>
</dbReference>
<dbReference type="PANTHER" id="PTHR43065:SF50">
    <property type="entry name" value="HISTIDINE KINASE"/>
    <property type="match status" value="1"/>
</dbReference>
<dbReference type="PANTHER" id="PTHR43065">
    <property type="entry name" value="SENSOR HISTIDINE KINASE"/>
    <property type="match status" value="1"/>
</dbReference>
<sequence length="313" mass="34752">MASDIYQEAYQREKLLRKAAEQLLEDKSRELYASFEALQLAHQNLKENQKLVVQSEKMASLGVLSAGVAHEINNPIGFIYSNFCSMSEGLNDIHKFICAMGAVISEENDVAKIRAEWSNHFQQYDIEYLMEDFPSLSRETINGLERVKQIVADLKSFSREDSGAMDLVDINECLRSAVNILSNQTKYHATVDVEYGDVPKILGYFGKLNQVFTNLIANASQAVSENGLILLTTRCADGWIEVSVKDNGHGIAEEYLEQLFTPFFTTKPVGEGTGLGLSISHGFVQEHDGEILVASTVGQGTTFTVRLPVKKTV</sequence>
<dbReference type="InterPro" id="IPR003594">
    <property type="entry name" value="HATPase_dom"/>
</dbReference>
<gene>
    <name evidence="2" type="ORF">MGWOODY_Tha429</name>
</gene>
<reference evidence="2" key="1">
    <citation type="submission" date="2015-10" db="EMBL/GenBank/DDBJ databases">
        <authorList>
            <person name="Gilbert D.G."/>
        </authorList>
    </citation>
    <scope>NUCLEOTIDE SEQUENCE</scope>
</reference>
<proteinExistence type="predicted"/>
<feature type="domain" description="Histidine kinase" evidence="1">
    <location>
        <begin position="67"/>
        <end position="311"/>
    </location>
</feature>
<dbReference type="Gene3D" id="1.10.287.130">
    <property type="match status" value="1"/>
</dbReference>
<dbReference type="PROSITE" id="PS50109">
    <property type="entry name" value="HIS_KIN"/>
    <property type="match status" value="1"/>
</dbReference>
<protein>
    <submittedName>
        <fullName evidence="2">Signal transduction histidine kinase</fullName>
    </submittedName>
</protein>
<name>A0A161KC01_9ZZZZ</name>
<dbReference type="SUPFAM" id="SSF55874">
    <property type="entry name" value="ATPase domain of HSP90 chaperone/DNA topoisomerase II/histidine kinase"/>
    <property type="match status" value="1"/>
</dbReference>
<dbReference type="Gene3D" id="3.30.565.10">
    <property type="entry name" value="Histidine kinase-like ATPase, C-terminal domain"/>
    <property type="match status" value="1"/>
</dbReference>
<dbReference type="InterPro" id="IPR005467">
    <property type="entry name" value="His_kinase_dom"/>
</dbReference>
<dbReference type="SMART" id="SM00387">
    <property type="entry name" value="HATPase_c"/>
    <property type="match status" value="1"/>
</dbReference>
<accession>A0A161KC01</accession>
<keyword evidence="2" id="KW-0418">Kinase</keyword>
<evidence type="ECO:0000259" key="1">
    <source>
        <dbReference type="PROSITE" id="PS50109"/>
    </source>
</evidence>
<evidence type="ECO:0000313" key="2">
    <source>
        <dbReference type="EMBL" id="CUS41482.1"/>
    </source>
</evidence>
<dbReference type="Pfam" id="PF02518">
    <property type="entry name" value="HATPase_c"/>
    <property type="match status" value="1"/>
</dbReference>
<dbReference type="AlphaFoldDB" id="A0A161KC01"/>
<dbReference type="EMBL" id="CZQC01000043">
    <property type="protein sequence ID" value="CUS41482.1"/>
    <property type="molecule type" value="Genomic_DNA"/>
</dbReference>
<dbReference type="InterPro" id="IPR004358">
    <property type="entry name" value="Sig_transdc_His_kin-like_C"/>
</dbReference>
<dbReference type="GO" id="GO:0016301">
    <property type="term" value="F:kinase activity"/>
    <property type="evidence" value="ECO:0007669"/>
    <property type="project" value="UniProtKB-KW"/>
</dbReference>
<keyword evidence="2" id="KW-0808">Transferase</keyword>
<dbReference type="PRINTS" id="PR00344">
    <property type="entry name" value="BCTRLSENSOR"/>
</dbReference>